<dbReference type="PANTHER" id="PTHR10039">
    <property type="entry name" value="AMELOGENIN"/>
    <property type="match status" value="1"/>
</dbReference>
<comment type="caution">
    <text evidence="4">The sequence shown here is derived from an EMBL/GenBank/DDBJ whole genome shotgun (WGS) entry which is preliminary data.</text>
</comment>
<dbReference type="OrthoDB" id="443402at2759"/>
<dbReference type="Pfam" id="PF24883">
    <property type="entry name" value="NPHP3_N"/>
    <property type="match status" value="1"/>
</dbReference>
<evidence type="ECO:0000313" key="4">
    <source>
        <dbReference type="EMBL" id="RDW93948.1"/>
    </source>
</evidence>
<sequence>MEPLSALSIATAVIQLVEFATKLVSKGKELYTSENGVLADHAEKAAISSRLNSLSKGLLLSINGIATSQKLSPAQEGLRQAAEETHAFAEDLLATLDRLKVDTSKRKWASFRQALKSVWTKDQLEGRMAMLDRLGRVVVIHLLMILNEGQIKAVATMDDALRSMEDRIQNTLLQHRGGIEETIDRLQQRLDSTAIQTTTQTKDTGEEKRAKLLEEWAHDHRDVLSQITQTIQRSQLDQHQKSFKKMFIKSLSLPKMYDRQNMIYDNHDSTLGWVFQTSTEMSRTWYDLPRWLREPNGLYWVSGKAGSGKSTFMKWLLHEPRTEEALRAWAGDRQLLVASHFFWSSGTQDQKSMSGMLRGLLHELLIQSADTIWELSPSRWRAWDLDLGYFPAWSDDELLSTLQNLLCRHRHDYRICLFIDGLDELAGDDDQRENAFRLLHASSQEPHLKICVSSRPWELFKDNFSSYPHLRLEELTSPDIQRYINKKLQANERFLVLRQQDAPLCTQLVREIIERAKGVWLWVVLVTRSLLRGLKNHDTVADLLNRLRAVPEELEVYFLQMFYNIEPFYRPKALKLLKMALNFPGTISLMTYSFVDENDQASPTTALGLWTDEGLNQRLQRAESRVNVFCLDLLQASY</sequence>
<feature type="domain" description="Nephrocystin 3-like N-terminal" evidence="2">
    <location>
        <begin position="290"/>
        <end position="455"/>
    </location>
</feature>
<dbReference type="PANTHER" id="PTHR10039:SF5">
    <property type="entry name" value="NACHT DOMAIN-CONTAINING PROTEIN"/>
    <property type="match status" value="1"/>
</dbReference>
<protein>
    <submittedName>
        <fullName evidence="4">Uncharacterized protein</fullName>
    </submittedName>
</protein>
<name>A0A3D8T7H9_9EURO</name>
<dbReference type="EMBL" id="PVWQ01000001">
    <property type="protein sequence ID" value="RDW93948.1"/>
    <property type="molecule type" value="Genomic_DNA"/>
</dbReference>
<evidence type="ECO:0000256" key="1">
    <source>
        <dbReference type="ARBA" id="ARBA00022737"/>
    </source>
</evidence>
<keyword evidence="1" id="KW-0677">Repeat</keyword>
<evidence type="ECO:0000259" key="2">
    <source>
        <dbReference type="Pfam" id="PF24883"/>
    </source>
</evidence>
<dbReference type="Proteomes" id="UP000256690">
    <property type="component" value="Unassembled WGS sequence"/>
</dbReference>
<organism evidence="4 5">
    <name type="scientific">Aspergillus mulundensis</name>
    <dbReference type="NCBI Taxonomy" id="1810919"/>
    <lineage>
        <taxon>Eukaryota</taxon>
        <taxon>Fungi</taxon>
        <taxon>Dikarya</taxon>
        <taxon>Ascomycota</taxon>
        <taxon>Pezizomycotina</taxon>
        <taxon>Eurotiomycetes</taxon>
        <taxon>Eurotiomycetidae</taxon>
        <taxon>Eurotiales</taxon>
        <taxon>Aspergillaceae</taxon>
        <taxon>Aspergillus</taxon>
        <taxon>Aspergillus subgen. Nidulantes</taxon>
    </lineage>
</organism>
<proteinExistence type="predicted"/>
<dbReference type="RefSeq" id="XP_026609131.1">
    <property type="nucleotide sequence ID" value="XM_026743286.1"/>
</dbReference>
<dbReference type="InterPro" id="IPR027417">
    <property type="entry name" value="P-loop_NTPase"/>
</dbReference>
<accession>A0A3D8T7H9</accession>
<dbReference type="InterPro" id="IPR056884">
    <property type="entry name" value="NPHP3-like_N"/>
</dbReference>
<gene>
    <name evidence="4" type="ORF">DSM5745_01270</name>
</gene>
<dbReference type="AlphaFoldDB" id="A0A3D8T7H9"/>
<dbReference type="STRING" id="1810919.A0A3D8T7H9"/>
<evidence type="ECO:0000259" key="3">
    <source>
        <dbReference type="Pfam" id="PF25053"/>
    </source>
</evidence>
<dbReference type="InterPro" id="IPR056693">
    <property type="entry name" value="DUF7791"/>
</dbReference>
<dbReference type="Pfam" id="PF25053">
    <property type="entry name" value="DUF7791"/>
    <property type="match status" value="1"/>
</dbReference>
<dbReference type="SUPFAM" id="SSF52540">
    <property type="entry name" value="P-loop containing nucleoside triphosphate hydrolases"/>
    <property type="match status" value="1"/>
</dbReference>
<dbReference type="GeneID" id="38111640"/>
<keyword evidence="5" id="KW-1185">Reference proteome</keyword>
<dbReference type="Gene3D" id="3.40.50.300">
    <property type="entry name" value="P-loop containing nucleotide triphosphate hydrolases"/>
    <property type="match status" value="1"/>
</dbReference>
<reference evidence="4 5" key="1">
    <citation type="journal article" date="2018" name="IMA Fungus">
        <title>IMA Genome-F 9: Draft genome sequence of Annulohypoxylon stygium, Aspergillus mulundensis, Berkeleyomyces basicola (syn. Thielaviopsis basicola), Ceratocystis smalleyi, two Cercospora beticola strains, Coleophoma cylindrospora, Fusarium fracticaudum, Phialophora cf. hyalina, and Morchella septimelata.</title>
        <authorList>
            <person name="Wingfield B.D."/>
            <person name="Bills G.F."/>
            <person name="Dong Y."/>
            <person name="Huang W."/>
            <person name="Nel W.J."/>
            <person name="Swalarsk-Parry B.S."/>
            <person name="Vaghefi N."/>
            <person name="Wilken P.M."/>
            <person name="An Z."/>
            <person name="de Beer Z.W."/>
            <person name="De Vos L."/>
            <person name="Chen L."/>
            <person name="Duong T.A."/>
            <person name="Gao Y."/>
            <person name="Hammerbacher A."/>
            <person name="Kikkert J.R."/>
            <person name="Li Y."/>
            <person name="Li H."/>
            <person name="Li K."/>
            <person name="Li Q."/>
            <person name="Liu X."/>
            <person name="Ma X."/>
            <person name="Naidoo K."/>
            <person name="Pethybridge S.J."/>
            <person name="Sun J."/>
            <person name="Steenkamp E.T."/>
            <person name="van der Nest M.A."/>
            <person name="van Wyk S."/>
            <person name="Wingfield M.J."/>
            <person name="Xiong C."/>
            <person name="Yue Q."/>
            <person name="Zhang X."/>
        </authorList>
    </citation>
    <scope>NUCLEOTIDE SEQUENCE [LARGE SCALE GENOMIC DNA]</scope>
    <source>
        <strain evidence="4 5">DSM 5745</strain>
    </source>
</reference>
<evidence type="ECO:0000313" key="5">
    <source>
        <dbReference type="Proteomes" id="UP000256690"/>
    </source>
</evidence>
<feature type="domain" description="DUF7791" evidence="3">
    <location>
        <begin position="564"/>
        <end position="636"/>
    </location>
</feature>